<dbReference type="OrthoDB" id="9810385at2"/>
<organism evidence="1 2">
    <name type="scientific">Clostridium carboxidivorans P7</name>
    <dbReference type="NCBI Taxonomy" id="536227"/>
    <lineage>
        <taxon>Bacteria</taxon>
        <taxon>Bacillati</taxon>
        <taxon>Bacillota</taxon>
        <taxon>Clostridia</taxon>
        <taxon>Eubacteriales</taxon>
        <taxon>Clostridiaceae</taxon>
        <taxon>Clostridium</taxon>
    </lineage>
</organism>
<reference evidence="1 2" key="1">
    <citation type="submission" date="2009-06" db="EMBL/GenBank/DDBJ databases">
        <title>The draft genome of Clostridium carboxidivorans P7.</title>
        <authorList>
            <consortium name="US DOE Joint Genome Institute (JGI-PGF)"/>
            <person name="Lucas S."/>
            <person name="Copeland A."/>
            <person name="Lapidus A."/>
            <person name="Glavina del Rio T."/>
            <person name="Tice H."/>
            <person name="Bruce D."/>
            <person name="Goodwin L."/>
            <person name="Pitluck S."/>
            <person name="Larimer F."/>
            <person name="Land M.L."/>
            <person name="Hauser L."/>
            <person name="Hemme C.L."/>
        </authorList>
    </citation>
    <scope>NUCLEOTIDE SEQUENCE [LARGE SCALE GENOMIC DNA]</scope>
    <source>
        <strain evidence="1 2">P7</strain>
    </source>
</reference>
<evidence type="ECO:0000313" key="2">
    <source>
        <dbReference type="Proteomes" id="UP000004198"/>
    </source>
</evidence>
<keyword evidence="2" id="KW-1185">Reference proteome</keyword>
<dbReference type="EMBL" id="ACVI01000006">
    <property type="protein sequence ID" value="EET88943.1"/>
    <property type="molecule type" value="Genomic_DNA"/>
</dbReference>
<dbReference type="RefSeq" id="WP_007059467.1">
    <property type="nucleotide sequence ID" value="NZ_ACVI01000006.1"/>
</dbReference>
<protein>
    <submittedName>
        <fullName evidence="1">Uncharacterized protein</fullName>
    </submittedName>
</protein>
<proteinExistence type="predicted"/>
<dbReference type="Proteomes" id="UP000004198">
    <property type="component" value="Unassembled WGS sequence"/>
</dbReference>
<gene>
    <name evidence="1" type="ORF">CcarbDRAFT_0582</name>
</gene>
<evidence type="ECO:0000313" key="1">
    <source>
        <dbReference type="EMBL" id="EET88943.1"/>
    </source>
</evidence>
<dbReference type="AlphaFoldDB" id="C6PP65"/>
<accession>C6PP65</accession>
<comment type="caution">
    <text evidence="1">The sequence shown here is derived from an EMBL/GenBank/DDBJ whole genome shotgun (WGS) entry which is preliminary data.</text>
</comment>
<sequence length="187" mass="22722">MPGFTKHMYLNDLNKIKSDFSNYIKNIIQILSEEYNLDSIMYILEKYYPYECQILNEKYDYYCLKDKKLIPLNKKVRYLMPKPKSIIRGLKITKKILSKTYKDNYALNFDKNLQLENEELLKKEREPKINKIKEKIDKAKLKAQEVEPSFLDELMGLYERKRTTQKDKVYIFKELEKYYCLKVISFF</sequence>
<name>C6PP65_9CLOT</name>